<dbReference type="PANTHER" id="PTHR10083">
    <property type="entry name" value="KUNITZ-TYPE PROTEASE INHIBITOR-RELATED"/>
    <property type="match status" value="1"/>
</dbReference>
<gene>
    <name evidence="5" type="ORF">PARMNEM_LOCUS1572</name>
</gene>
<dbReference type="SUPFAM" id="SSF57362">
    <property type="entry name" value="BPTI-like"/>
    <property type="match status" value="2"/>
</dbReference>
<dbReference type="EMBL" id="CAVLGL010000002">
    <property type="protein sequence ID" value="CAK1579660.1"/>
    <property type="molecule type" value="Genomic_DNA"/>
</dbReference>
<keyword evidence="6" id="KW-1185">Reference proteome</keyword>
<evidence type="ECO:0000256" key="1">
    <source>
        <dbReference type="ARBA" id="ARBA00022690"/>
    </source>
</evidence>
<feature type="domain" description="BPTI/Kunitz inhibitor" evidence="4">
    <location>
        <begin position="106"/>
        <end position="156"/>
    </location>
</feature>
<protein>
    <recommendedName>
        <fullName evidence="4">BPTI/Kunitz inhibitor domain-containing protein</fullName>
    </recommendedName>
</protein>
<dbReference type="InterPro" id="IPR036880">
    <property type="entry name" value="Kunitz_BPTI_sf"/>
</dbReference>
<keyword evidence="3" id="KW-1015">Disulfide bond</keyword>
<dbReference type="Gene3D" id="4.10.410.10">
    <property type="entry name" value="Pancreatic trypsin inhibitor Kunitz domain"/>
    <property type="match status" value="2"/>
</dbReference>
<evidence type="ECO:0000313" key="5">
    <source>
        <dbReference type="EMBL" id="CAK1579660.1"/>
    </source>
</evidence>
<keyword evidence="2" id="KW-0722">Serine protease inhibitor</keyword>
<evidence type="ECO:0000259" key="4">
    <source>
        <dbReference type="PROSITE" id="PS50279"/>
    </source>
</evidence>
<keyword evidence="1" id="KW-0646">Protease inhibitor</keyword>
<dbReference type="SMART" id="SM00131">
    <property type="entry name" value="KU"/>
    <property type="match status" value="2"/>
</dbReference>
<dbReference type="InterPro" id="IPR002223">
    <property type="entry name" value="Kunitz_BPTI"/>
</dbReference>
<dbReference type="CDD" id="cd00109">
    <property type="entry name" value="Kunitz-type"/>
    <property type="match status" value="1"/>
</dbReference>
<dbReference type="Pfam" id="PF00014">
    <property type="entry name" value="Kunitz_BPTI"/>
    <property type="match status" value="2"/>
</dbReference>
<dbReference type="PROSITE" id="PS50279">
    <property type="entry name" value="BPTI_KUNITZ_2"/>
    <property type="match status" value="2"/>
</dbReference>
<reference evidence="5 6" key="1">
    <citation type="submission" date="2023-11" db="EMBL/GenBank/DDBJ databases">
        <authorList>
            <person name="Hedman E."/>
            <person name="Englund M."/>
            <person name="Stromberg M."/>
            <person name="Nyberg Akerstrom W."/>
            <person name="Nylinder S."/>
            <person name="Jareborg N."/>
            <person name="Kallberg Y."/>
            <person name="Kronander E."/>
        </authorList>
    </citation>
    <scope>NUCLEOTIDE SEQUENCE [LARGE SCALE GENOMIC DNA]</scope>
</reference>
<sequence>MWLTIFLLSQTNNPVFSVYFNTYKEIPTRVTPYSPRVIDKTCLLKPESGPCRGNIPMYYYKPEKQDCLHFSWGGCQGNGNRFDTHEQCLESCLSKPNARRMRPKWCFLSFDYGFCFGAIKRWYYDARWKVCKETIYSGCGGNKNNFYNIEQCDSICRFGNGYIKKASESRGNLKKVLIVNPLNANRTS</sequence>
<dbReference type="FunFam" id="4.10.410.10:FF:000020">
    <property type="entry name" value="Collagen, type VI, alpha 3"/>
    <property type="match status" value="1"/>
</dbReference>
<dbReference type="PRINTS" id="PR00759">
    <property type="entry name" value="BASICPTASE"/>
</dbReference>
<dbReference type="GO" id="GO:0004867">
    <property type="term" value="F:serine-type endopeptidase inhibitor activity"/>
    <property type="evidence" value="ECO:0007669"/>
    <property type="project" value="UniProtKB-KW"/>
</dbReference>
<dbReference type="AlphaFoldDB" id="A0AAV1K9X9"/>
<organism evidence="5 6">
    <name type="scientific">Parnassius mnemosyne</name>
    <name type="common">clouded apollo</name>
    <dbReference type="NCBI Taxonomy" id="213953"/>
    <lineage>
        <taxon>Eukaryota</taxon>
        <taxon>Metazoa</taxon>
        <taxon>Ecdysozoa</taxon>
        <taxon>Arthropoda</taxon>
        <taxon>Hexapoda</taxon>
        <taxon>Insecta</taxon>
        <taxon>Pterygota</taxon>
        <taxon>Neoptera</taxon>
        <taxon>Endopterygota</taxon>
        <taxon>Lepidoptera</taxon>
        <taxon>Glossata</taxon>
        <taxon>Ditrysia</taxon>
        <taxon>Papilionoidea</taxon>
        <taxon>Papilionidae</taxon>
        <taxon>Parnassiinae</taxon>
        <taxon>Parnassini</taxon>
        <taxon>Parnassius</taxon>
        <taxon>Driopa</taxon>
    </lineage>
</organism>
<dbReference type="Proteomes" id="UP001314205">
    <property type="component" value="Unassembled WGS sequence"/>
</dbReference>
<evidence type="ECO:0000256" key="3">
    <source>
        <dbReference type="ARBA" id="ARBA00023157"/>
    </source>
</evidence>
<dbReference type="InterPro" id="IPR020901">
    <property type="entry name" value="Prtase_inh_Kunz-CS"/>
</dbReference>
<evidence type="ECO:0000256" key="2">
    <source>
        <dbReference type="ARBA" id="ARBA00022900"/>
    </source>
</evidence>
<dbReference type="InterPro" id="IPR050098">
    <property type="entry name" value="TFPI/VKTCI-like"/>
</dbReference>
<dbReference type="CDD" id="cd22638">
    <property type="entry name" value="Kunitz_amblin-like"/>
    <property type="match status" value="1"/>
</dbReference>
<accession>A0AAV1K9X9</accession>
<proteinExistence type="predicted"/>
<feature type="domain" description="BPTI/Kunitz inhibitor" evidence="4">
    <location>
        <begin position="42"/>
        <end position="92"/>
    </location>
</feature>
<name>A0AAV1K9X9_9NEOP</name>
<dbReference type="PROSITE" id="PS00280">
    <property type="entry name" value="BPTI_KUNITZ_1"/>
    <property type="match status" value="1"/>
</dbReference>
<comment type="caution">
    <text evidence="5">The sequence shown here is derived from an EMBL/GenBank/DDBJ whole genome shotgun (WGS) entry which is preliminary data.</text>
</comment>
<evidence type="ECO:0000313" key="6">
    <source>
        <dbReference type="Proteomes" id="UP001314205"/>
    </source>
</evidence>